<evidence type="ECO:0000256" key="3">
    <source>
        <dbReference type="ARBA" id="ARBA00022448"/>
    </source>
</evidence>
<evidence type="ECO:0000256" key="8">
    <source>
        <dbReference type="SAM" id="Phobius"/>
    </source>
</evidence>
<comment type="subcellular location">
    <subcellularLocation>
        <location evidence="1">Membrane</location>
        <topology evidence="1">Multi-pass membrane protein</topology>
    </subcellularLocation>
</comment>
<feature type="transmembrane region" description="Helical" evidence="8">
    <location>
        <begin position="81"/>
        <end position="99"/>
    </location>
</feature>
<dbReference type="GO" id="GO:0016020">
    <property type="term" value="C:membrane"/>
    <property type="evidence" value="ECO:0007669"/>
    <property type="project" value="UniProtKB-SubCell"/>
</dbReference>
<dbReference type="OrthoDB" id="2081904at2"/>
<dbReference type="PANTHER" id="PTHR34975">
    <property type="entry name" value="SPORE GERMINATION PROTEIN A2"/>
    <property type="match status" value="1"/>
</dbReference>
<keyword evidence="3" id="KW-0813">Transport</keyword>
<dbReference type="NCBIfam" id="TIGR00912">
    <property type="entry name" value="2A0309"/>
    <property type="match status" value="1"/>
</dbReference>
<name>A0A4Q0VNT9_9BACI</name>
<dbReference type="Proteomes" id="UP000290649">
    <property type="component" value="Unassembled WGS sequence"/>
</dbReference>
<evidence type="ECO:0000256" key="4">
    <source>
        <dbReference type="ARBA" id="ARBA00022544"/>
    </source>
</evidence>
<accession>A0A4Q0VNT9</accession>
<keyword evidence="10" id="KW-1185">Reference proteome</keyword>
<evidence type="ECO:0000256" key="2">
    <source>
        <dbReference type="ARBA" id="ARBA00007998"/>
    </source>
</evidence>
<dbReference type="AlphaFoldDB" id="A0A4Q0VNT9"/>
<keyword evidence="6 8" id="KW-1133">Transmembrane helix</keyword>
<feature type="transmembrane region" description="Helical" evidence="8">
    <location>
        <begin position="333"/>
        <end position="353"/>
    </location>
</feature>
<feature type="transmembrane region" description="Helical" evidence="8">
    <location>
        <begin position="111"/>
        <end position="131"/>
    </location>
</feature>
<evidence type="ECO:0000256" key="1">
    <source>
        <dbReference type="ARBA" id="ARBA00004141"/>
    </source>
</evidence>
<proteinExistence type="inferred from homology"/>
<keyword evidence="4" id="KW-0309">Germination</keyword>
<keyword evidence="7 8" id="KW-0472">Membrane</keyword>
<comment type="similarity">
    <text evidence="2">Belongs to the amino acid-polyamine-organocation (APC) superfamily. Spore germination protein (SGP) (TC 2.A.3.9) family.</text>
</comment>
<dbReference type="RefSeq" id="WP_129080489.1">
    <property type="nucleotide sequence ID" value="NZ_QOUX01000047.1"/>
</dbReference>
<dbReference type="InterPro" id="IPR004761">
    <property type="entry name" value="Spore_GerAB"/>
</dbReference>
<keyword evidence="5 8" id="KW-0812">Transmembrane</keyword>
<feature type="transmembrane region" description="Helical" evidence="8">
    <location>
        <begin position="143"/>
        <end position="162"/>
    </location>
</feature>
<organism evidence="9 10">
    <name type="scientific">Anaerobacillus alkaliphilus</name>
    <dbReference type="NCBI Taxonomy" id="1548597"/>
    <lineage>
        <taxon>Bacteria</taxon>
        <taxon>Bacillati</taxon>
        <taxon>Bacillota</taxon>
        <taxon>Bacilli</taxon>
        <taxon>Bacillales</taxon>
        <taxon>Bacillaceae</taxon>
        <taxon>Anaerobacillus</taxon>
    </lineage>
</organism>
<feature type="transmembrane region" description="Helical" evidence="8">
    <location>
        <begin position="38"/>
        <end position="60"/>
    </location>
</feature>
<dbReference type="GO" id="GO:0009847">
    <property type="term" value="P:spore germination"/>
    <property type="evidence" value="ECO:0007669"/>
    <property type="project" value="InterPro"/>
</dbReference>
<dbReference type="Pfam" id="PF03845">
    <property type="entry name" value="Spore_permease"/>
    <property type="match status" value="1"/>
</dbReference>
<evidence type="ECO:0000256" key="5">
    <source>
        <dbReference type="ARBA" id="ARBA00022692"/>
    </source>
</evidence>
<reference evidence="9 10" key="1">
    <citation type="journal article" date="2019" name="Int. J. Syst. Evol. Microbiol.">
        <title>Anaerobacillus alkaliphilus sp. nov., a novel alkaliphilic and moderately halophilic bacterium.</title>
        <authorList>
            <person name="Borsodi A.K."/>
            <person name="Aszalos J.M."/>
            <person name="Bihari P."/>
            <person name="Nagy I."/>
            <person name="Schumann P."/>
            <person name="Sproer C."/>
            <person name="Kovacs A.L."/>
            <person name="Boka K."/>
            <person name="Dobosy P."/>
            <person name="Ovari M."/>
            <person name="Szili-Kovacs T."/>
            <person name="Toth E."/>
        </authorList>
    </citation>
    <scope>NUCLEOTIDE SEQUENCE [LARGE SCALE GENOMIC DNA]</scope>
    <source>
        <strain evidence="9 10">B16-10</strain>
    </source>
</reference>
<evidence type="ECO:0000256" key="7">
    <source>
        <dbReference type="ARBA" id="ARBA00023136"/>
    </source>
</evidence>
<dbReference type="EMBL" id="QOUX01000047">
    <property type="protein sequence ID" value="RXI96512.1"/>
    <property type="molecule type" value="Genomic_DNA"/>
</dbReference>
<gene>
    <name evidence="9" type="ORF">DS745_22655</name>
</gene>
<evidence type="ECO:0000313" key="10">
    <source>
        <dbReference type="Proteomes" id="UP000290649"/>
    </source>
</evidence>
<evidence type="ECO:0000256" key="6">
    <source>
        <dbReference type="ARBA" id="ARBA00022989"/>
    </source>
</evidence>
<protein>
    <submittedName>
        <fullName evidence="9">Uncharacterized protein</fullName>
    </submittedName>
</protein>
<feature type="transmembrane region" description="Helical" evidence="8">
    <location>
        <begin position="304"/>
        <end position="327"/>
    </location>
</feature>
<dbReference type="PANTHER" id="PTHR34975:SF2">
    <property type="entry name" value="SPORE GERMINATION PROTEIN A2"/>
    <property type="match status" value="1"/>
</dbReference>
<evidence type="ECO:0000313" key="9">
    <source>
        <dbReference type="EMBL" id="RXI96512.1"/>
    </source>
</evidence>
<comment type="caution">
    <text evidence="9">The sequence shown here is derived from an EMBL/GenBank/DDBJ whole genome shotgun (WGS) entry which is preliminary data.</text>
</comment>
<feature type="transmembrane region" description="Helical" evidence="8">
    <location>
        <begin position="214"/>
        <end position="237"/>
    </location>
</feature>
<feature type="transmembrane region" description="Helical" evidence="8">
    <location>
        <begin position="270"/>
        <end position="292"/>
    </location>
</feature>
<sequence>MNEQTGFREFLAIVLFTITLRATDMTPAILLPNSNTALWLLPIIWALVITLPLSLLFSLFKQYPQTNLMDLCYQLLGRYGGALAGCLLLSFVLFITVLHSRSYVDILSTLYFEKTPIIAIYVVLLGSSYFIASKGLEIIGRTAWIFLPYVKVMLFLVVVLVWKDLNVDRIFPLSGPGIQPLVMSGASYTFVFGELVLFTLLLPCVKGFQNFKNASWLGLGIVMVELSIFFAAFIMLFDYASAGHLIYPYHQLARVIHIGRFITNMEAFFLLFWTIGSLLRFSIYLYLVTVLLAQTLRLKEYKPLLLPVSTFVILVGIIPENAASIIAVARDDLMLPFVFTTIIVGIPVLLWVVSKGKGKGEAKSCDM</sequence>
<feature type="transmembrane region" description="Helical" evidence="8">
    <location>
        <begin position="182"/>
        <end position="202"/>
    </location>
</feature>